<dbReference type="PANTHER" id="PTHR43542">
    <property type="entry name" value="METHYLTRANSFERASE"/>
    <property type="match status" value="1"/>
</dbReference>
<keyword evidence="4" id="KW-1185">Reference proteome</keyword>
<evidence type="ECO:0000313" key="3">
    <source>
        <dbReference type="EMBL" id="MBD7940266.1"/>
    </source>
</evidence>
<proteinExistence type="predicted"/>
<dbReference type="SUPFAM" id="SSF53335">
    <property type="entry name" value="S-adenosyl-L-methionine-dependent methyltransferases"/>
    <property type="match status" value="1"/>
</dbReference>
<dbReference type="PIRSF" id="PIRSF004553">
    <property type="entry name" value="CHP00095"/>
    <property type="match status" value="1"/>
</dbReference>
<protein>
    <submittedName>
        <fullName evidence="3">16S rRNA (Guanine(966)-N(2))-methyltransferase RsmD</fullName>
        <ecNumber evidence="3">2.1.1.171</ecNumber>
    </submittedName>
</protein>
<dbReference type="Pfam" id="PF03602">
    <property type="entry name" value="Cons_hypoth95"/>
    <property type="match status" value="1"/>
</dbReference>
<evidence type="ECO:0000313" key="4">
    <source>
        <dbReference type="Proteomes" id="UP000638918"/>
    </source>
</evidence>
<comment type="caution">
    <text evidence="3">The sequence shown here is derived from an EMBL/GenBank/DDBJ whole genome shotgun (WGS) entry which is preliminary data.</text>
</comment>
<evidence type="ECO:0000256" key="1">
    <source>
        <dbReference type="ARBA" id="ARBA00022603"/>
    </source>
</evidence>
<dbReference type="EMBL" id="JACSQU010000001">
    <property type="protein sequence ID" value="MBD7940266.1"/>
    <property type="molecule type" value="Genomic_DNA"/>
</dbReference>
<dbReference type="RefSeq" id="WP_191742704.1">
    <property type="nucleotide sequence ID" value="NZ_JACSQU010000001.1"/>
</dbReference>
<dbReference type="InterPro" id="IPR029063">
    <property type="entry name" value="SAM-dependent_MTases_sf"/>
</dbReference>
<dbReference type="EC" id="2.1.1.171" evidence="3"/>
<name>A0ABR8QXL6_9CAUL</name>
<sequence length="192" mass="20691">MRIVAGSLKGRAIVTPEGQNTRPTSDRARQAIFNVLEHAPWAEGLHEARVIDLYAGSGALGFEALSRGASFCLFVDTDDGARGAIRENMDAYGLFGRCRVHRRSATDLGPRPGSAGEAFTLAFLDPPYAKGLGEQTLARLLEGDWLAPGAIVVFERGSDEPEIETPGYERLDARDYGAARVLFLKAAEKQAA</sequence>
<accession>A0ABR8QXL6</accession>
<dbReference type="PANTHER" id="PTHR43542:SF1">
    <property type="entry name" value="METHYLTRANSFERASE"/>
    <property type="match status" value="1"/>
</dbReference>
<dbReference type="GO" id="GO:0052913">
    <property type="term" value="F:16S rRNA (guanine(966)-N(2))-methyltransferase activity"/>
    <property type="evidence" value="ECO:0007669"/>
    <property type="project" value="UniProtKB-EC"/>
</dbReference>
<organism evidence="3 4">
    <name type="scientific">Brevundimonas guildfordensis</name>
    <dbReference type="NCBI Taxonomy" id="2762241"/>
    <lineage>
        <taxon>Bacteria</taxon>
        <taxon>Pseudomonadati</taxon>
        <taxon>Pseudomonadota</taxon>
        <taxon>Alphaproteobacteria</taxon>
        <taxon>Caulobacterales</taxon>
        <taxon>Caulobacteraceae</taxon>
        <taxon>Brevundimonas</taxon>
    </lineage>
</organism>
<dbReference type="Proteomes" id="UP000638918">
    <property type="component" value="Unassembled WGS sequence"/>
</dbReference>
<gene>
    <name evidence="3" type="primary">rsmD</name>
    <name evidence="3" type="ORF">H9656_02585</name>
</gene>
<dbReference type="InterPro" id="IPR004398">
    <property type="entry name" value="RNA_MeTrfase_RsmD"/>
</dbReference>
<keyword evidence="1 3" id="KW-0489">Methyltransferase</keyword>
<dbReference type="CDD" id="cd02440">
    <property type="entry name" value="AdoMet_MTases"/>
    <property type="match status" value="1"/>
</dbReference>
<evidence type="ECO:0000256" key="2">
    <source>
        <dbReference type="ARBA" id="ARBA00022679"/>
    </source>
</evidence>
<dbReference type="Gene3D" id="3.40.50.150">
    <property type="entry name" value="Vaccinia Virus protein VP39"/>
    <property type="match status" value="1"/>
</dbReference>
<keyword evidence="2 3" id="KW-0808">Transferase</keyword>
<reference evidence="3 4" key="1">
    <citation type="submission" date="2020-08" db="EMBL/GenBank/DDBJ databases">
        <title>A Genomic Blueprint of the Chicken Gut Microbiome.</title>
        <authorList>
            <person name="Gilroy R."/>
            <person name="Ravi A."/>
            <person name="Getino M."/>
            <person name="Pursley I."/>
            <person name="Horton D.L."/>
            <person name="Alikhan N.-F."/>
            <person name="Baker D."/>
            <person name="Gharbi K."/>
            <person name="Hall N."/>
            <person name="Watson M."/>
            <person name="Adriaenssens E.M."/>
            <person name="Foster-Nyarko E."/>
            <person name="Jarju S."/>
            <person name="Secka A."/>
            <person name="Antonio M."/>
            <person name="Oren A."/>
            <person name="Chaudhuri R."/>
            <person name="La Ragione R.M."/>
            <person name="Hildebrand F."/>
            <person name="Pallen M.J."/>
        </authorList>
    </citation>
    <scope>NUCLEOTIDE SEQUENCE [LARGE SCALE GENOMIC DNA]</scope>
    <source>
        <strain evidence="3 4">Sa3CVA3</strain>
    </source>
</reference>
<dbReference type="NCBIfam" id="TIGR00095">
    <property type="entry name" value="16S rRNA (guanine(966)-N(2))-methyltransferase RsmD"/>
    <property type="match status" value="1"/>
</dbReference>